<proteinExistence type="predicted"/>
<protein>
    <submittedName>
        <fullName evidence="3">Endonuclease I</fullName>
    </submittedName>
</protein>
<dbReference type="PANTHER" id="PTHR33607:SF2">
    <property type="entry name" value="ENDONUCLEASE-1"/>
    <property type="match status" value="1"/>
</dbReference>
<dbReference type="GO" id="GO:0004519">
    <property type="term" value="F:endonuclease activity"/>
    <property type="evidence" value="ECO:0007669"/>
    <property type="project" value="UniProtKB-KW"/>
</dbReference>
<gene>
    <name evidence="3" type="ORF">J2X26_002142</name>
</gene>
<evidence type="ECO:0000256" key="2">
    <source>
        <dbReference type="ARBA" id="ARBA00022801"/>
    </source>
</evidence>
<dbReference type="Proteomes" id="UP001239626">
    <property type="component" value="Unassembled WGS sequence"/>
</dbReference>
<reference evidence="3 4" key="1">
    <citation type="submission" date="2023-07" db="EMBL/GenBank/DDBJ databases">
        <title>Sorghum-associated microbial communities from plants grown in Nebraska, USA.</title>
        <authorList>
            <person name="Schachtman D."/>
        </authorList>
    </citation>
    <scope>NUCLEOTIDE SEQUENCE [LARGE SCALE GENOMIC DNA]</scope>
    <source>
        <strain evidence="3 4">BE332</strain>
    </source>
</reference>
<keyword evidence="1" id="KW-0540">Nuclease</keyword>
<evidence type="ECO:0000256" key="1">
    <source>
        <dbReference type="ARBA" id="ARBA00022722"/>
    </source>
</evidence>
<dbReference type="RefSeq" id="WP_307492100.1">
    <property type="nucleotide sequence ID" value="NZ_JAUSVB010000002.1"/>
</dbReference>
<dbReference type="EMBL" id="JAUSVB010000002">
    <property type="protein sequence ID" value="MDQ0373831.1"/>
    <property type="molecule type" value="Genomic_DNA"/>
</dbReference>
<keyword evidence="4" id="KW-1185">Reference proteome</keyword>
<comment type="caution">
    <text evidence="3">The sequence shown here is derived from an EMBL/GenBank/DDBJ whole genome shotgun (WGS) entry which is preliminary data.</text>
</comment>
<keyword evidence="2" id="KW-0378">Hydrolase</keyword>
<dbReference type="InterPro" id="IPR044925">
    <property type="entry name" value="His-Me_finger_sf"/>
</dbReference>
<sequence>MGIGDTVDGHPLLRAEADTALAELARSEQRPYYDADADRAASAAYYGDVPPEQLGDLVRRTHARTPTYKPAREVYPWVDLQPDRKIRSIYTGHVWEPAELIRADLAVAEARADVLKVRLSIDPLKATARAEVAAALEAQVEAALPYNCEHVVPQSWFGKKEPMRGDLHHLFACESRCNSFRNNTPYMEFADYPAAPSGGPAITVVRADCGKSERNGFEPSQGRGPAARAVFYFLLRYPGLVQDAEMPPERRAMVLAWHENDPVTEWERHRNAAIHERQGNRNPFIDRPELAASLLPTLATSIAA</sequence>
<name>A0ABU0EEY4_9CELL</name>
<keyword evidence="3" id="KW-0255">Endonuclease</keyword>
<evidence type="ECO:0000313" key="4">
    <source>
        <dbReference type="Proteomes" id="UP001239626"/>
    </source>
</evidence>
<evidence type="ECO:0000313" key="3">
    <source>
        <dbReference type="EMBL" id="MDQ0373831.1"/>
    </source>
</evidence>
<dbReference type="InterPro" id="IPR007346">
    <property type="entry name" value="Endonuclease-I"/>
</dbReference>
<accession>A0ABU0EEY4</accession>
<organism evidence="3 4">
    <name type="scientific">Cellulomonas humilata</name>
    <dbReference type="NCBI Taxonomy" id="144055"/>
    <lineage>
        <taxon>Bacteria</taxon>
        <taxon>Bacillati</taxon>
        <taxon>Actinomycetota</taxon>
        <taxon>Actinomycetes</taxon>
        <taxon>Micrococcales</taxon>
        <taxon>Cellulomonadaceae</taxon>
        <taxon>Cellulomonas</taxon>
    </lineage>
</organism>
<dbReference type="SUPFAM" id="SSF54060">
    <property type="entry name" value="His-Me finger endonucleases"/>
    <property type="match status" value="1"/>
</dbReference>
<dbReference type="Pfam" id="PF04231">
    <property type="entry name" value="Endonuclease_1"/>
    <property type="match status" value="1"/>
</dbReference>
<dbReference type="PANTHER" id="PTHR33607">
    <property type="entry name" value="ENDONUCLEASE-1"/>
    <property type="match status" value="1"/>
</dbReference>